<dbReference type="InterPro" id="IPR027098">
    <property type="entry name" value="Na_channel_b1/b3"/>
</dbReference>
<dbReference type="SUPFAM" id="SSF48726">
    <property type="entry name" value="Immunoglobulin"/>
    <property type="match status" value="1"/>
</dbReference>
<keyword evidence="2" id="KW-1003">Cell membrane</keyword>
<dbReference type="GO" id="GO:0044325">
    <property type="term" value="F:transmembrane transporter binding"/>
    <property type="evidence" value="ECO:0007669"/>
    <property type="project" value="TreeGrafter"/>
</dbReference>
<evidence type="ECO:0000256" key="10">
    <source>
        <dbReference type="SAM" id="MobiDB-lite"/>
    </source>
</evidence>
<evidence type="ECO:0000256" key="5">
    <source>
        <dbReference type="ARBA" id="ARBA00022989"/>
    </source>
</evidence>
<name>A0AAV2K6R5_KNICA</name>
<evidence type="ECO:0000256" key="8">
    <source>
        <dbReference type="ARBA" id="ARBA00023180"/>
    </source>
</evidence>
<sequence>MTYRAVFHLLVLALLCSLFADQSEGACAEVDSDTEAVAGKGFKLGCISCKRRSEVRGSATVEWYFRPKGEADFVHALPTLDPPTLDPSTLDPSTLDPPTLEPATGPAPTGPAHTGSAHTGSAHTGSAHTGPAHTGPAHTGAGHWTRPHWTRPHWIRPHWIRPHWTRPHWTRPHWSRPLDPPTLDPPSLDPPTLDPPTLDPPTLDPPTLDPPTLDPPTLDPPTLDPPTLDPPTLDPPTLDPPTLDPPTLDPPTLDPPTLDPPTLDPPTLDPPTLDPPTLVVTCLTLSPQIYSYTDDGGTVEHDHFMDRVDWNGSKRSMDIQDASIYLLNVTFNDSGTYRCFLNRILSYDNDFEFNIVISKVVHLTVVAKATRGTASIVSEVMMYVSIIGLQVWLLIEMIYCYRKIAAAGEEALREAANAEYLAIASESKDNMAGVQVGE</sequence>
<keyword evidence="7" id="KW-1015">Disulfide bond</keyword>
<feature type="compositionally biased region" description="Low complexity" evidence="10">
    <location>
        <begin position="86"/>
        <end position="117"/>
    </location>
</feature>
<protein>
    <recommendedName>
        <fullName evidence="14">Ig-like domain-containing protein</fullName>
    </recommendedName>
</protein>
<proteinExistence type="predicted"/>
<evidence type="ECO:0000256" key="6">
    <source>
        <dbReference type="ARBA" id="ARBA00023136"/>
    </source>
</evidence>
<feature type="compositionally biased region" description="Pro residues" evidence="10">
    <location>
        <begin position="180"/>
        <end position="274"/>
    </location>
</feature>
<dbReference type="GO" id="GO:0086091">
    <property type="term" value="P:regulation of heart rate by cardiac conduction"/>
    <property type="evidence" value="ECO:0007669"/>
    <property type="project" value="TreeGrafter"/>
</dbReference>
<comment type="subcellular location">
    <subcellularLocation>
        <location evidence="1">Cell membrane</location>
        <topology evidence="1">Single-pass type I membrane protein</topology>
    </subcellularLocation>
</comment>
<dbReference type="PANTHER" id="PTHR10546:SF2">
    <property type="entry name" value="SODIUM CHANNEL SUBUNIT BETA-1"/>
    <property type="match status" value="1"/>
</dbReference>
<dbReference type="PANTHER" id="PTHR10546">
    <property type="entry name" value="SODIUM CHANNEL SUBUNIT BETA-1 AND 3"/>
    <property type="match status" value="1"/>
</dbReference>
<accession>A0AAV2K6R5</accession>
<evidence type="ECO:0000256" key="4">
    <source>
        <dbReference type="ARBA" id="ARBA00022729"/>
    </source>
</evidence>
<keyword evidence="5" id="KW-1133">Transmembrane helix</keyword>
<keyword evidence="13" id="KW-1185">Reference proteome</keyword>
<feature type="signal peptide" evidence="11">
    <location>
        <begin position="1"/>
        <end position="25"/>
    </location>
</feature>
<dbReference type="Proteomes" id="UP001497482">
    <property type="component" value="Chromosome 16"/>
</dbReference>
<dbReference type="GO" id="GO:0001518">
    <property type="term" value="C:voltage-gated sodium channel complex"/>
    <property type="evidence" value="ECO:0007669"/>
    <property type="project" value="InterPro"/>
</dbReference>
<feature type="region of interest" description="Disordered" evidence="10">
    <location>
        <begin position="180"/>
        <end position="275"/>
    </location>
</feature>
<evidence type="ECO:0000256" key="11">
    <source>
        <dbReference type="SAM" id="SignalP"/>
    </source>
</evidence>
<dbReference type="GO" id="GO:0086002">
    <property type="term" value="P:cardiac muscle cell action potential involved in contraction"/>
    <property type="evidence" value="ECO:0007669"/>
    <property type="project" value="TreeGrafter"/>
</dbReference>
<dbReference type="InterPro" id="IPR036179">
    <property type="entry name" value="Ig-like_dom_sf"/>
</dbReference>
<feature type="region of interest" description="Disordered" evidence="10">
    <location>
        <begin position="76"/>
        <end position="144"/>
    </location>
</feature>
<keyword evidence="9" id="KW-0393">Immunoglobulin domain</keyword>
<organism evidence="12 13">
    <name type="scientific">Knipowitschia caucasica</name>
    <name type="common">Caucasian dwarf goby</name>
    <name type="synonym">Pomatoschistus caucasicus</name>
    <dbReference type="NCBI Taxonomy" id="637954"/>
    <lineage>
        <taxon>Eukaryota</taxon>
        <taxon>Metazoa</taxon>
        <taxon>Chordata</taxon>
        <taxon>Craniata</taxon>
        <taxon>Vertebrata</taxon>
        <taxon>Euteleostomi</taxon>
        <taxon>Actinopterygii</taxon>
        <taxon>Neopterygii</taxon>
        <taxon>Teleostei</taxon>
        <taxon>Neoteleostei</taxon>
        <taxon>Acanthomorphata</taxon>
        <taxon>Gobiaria</taxon>
        <taxon>Gobiiformes</taxon>
        <taxon>Gobioidei</taxon>
        <taxon>Gobiidae</taxon>
        <taxon>Gobiinae</taxon>
        <taxon>Knipowitschia</taxon>
    </lineage>
</organism>
<keyword evidence="6" id="KW-0472">Membrane</keyword>
<dbReference type="EMBL" id="OZ035838">
    <property type="protein sequence ID" value="CAL1583317.1"/>
    <property type="molecule type" value="Genomic_DNA"/>
</dbReference>
<reference evidence="12 13" key="1">
    <citation type="submission" date="2024-04" db="EMBL/GenBank/DDBJ databases">
        <authorList>
            <person name="Waldvogel A.-M."/>
            <person name="Schoenle A."/>
        </authorList>
    </citation>
    <scope>NUCLEOTIDE SEQUENCE [LARGE SCALE GENOMIC DNA]</scope>
</reference>
<dbReference type="AlphaFoldDB" id="A0AAV2K6R5"/>
<dbReference type="GO" id="GO:0019871">
    <property type="term" value="F:sodium channel inhibitor activity"/>
    <property type="evidence" value="ECO:0007669"/>
    <property type="project" value="TreeGrafter"/>
</dbReference>
<evidence type="ECO:0000256" key="1">
    <source>
        <dbReference type="ARBA" id="ARBA00004251"/>
    </source>
</evidence>
<dbReference type="InterPro" id="IPR013783">
    <property type="entry name" value="Ig-like_fold"/>
</dbReference>
<dbReference type="Gene3D" id="2.60.40.10">
    <property type="entry name" value="Immunoglobulins"/>
    <property type="match status" value="1"/>
</dbReference>
<gene>
    <name evidence="12" type="ORF">KC01_LOCUS13802</name>
</gene>
<keyword evidence="8" id="KW-0325">Glycoprotein</keyword>
<evidence type="ECO:0000256" key="2">
    <source>
        <dbReference type="ARBA" id="ARBA00022475"/>
    </source>
</evidence>
<evidence type="ECO:0000313" key="13">
    <source>
        <dbReference type="Proteomes" id="UP001497482"/>
    </source>
</evidence>
<feature type="compositionally biased region" description="Polar residues" evidence="10">
    <location>
        <begin position="118"/>
        <end position="127"/>
    </location>
</feature>
<evidence type="ECO:0008006" key="14">
    <source>
        <dbReference type="Google" id="ProtNLM"/>
    </source>
</evidence>
<evidence type="ECO:0000256" key="7">
    <source>
        <dbReference type="ARBA" id="ARBA00023157"/>
    </source>
</evidence>
<evidence type="ECO:0000256" key="3">
    <source>
        <dbReference type="ARBA" id="ARBA00022692"/>
    </source>
</evidence>
<dbReference type="GO" id="GO:0006814">
    <property type="term" value="P:sodium ion transport"/>
    <property type="evidence" value="ECO:0007669"/>
    <property type="project" value="InterPro"/>
</dbReference>
<keyword evidence="4 11" id="KW-0732">Signal</keyword>
<keyword evidence="3" id="KW-0812">Transmembrane</keyword>
<feature type="chain" id="PRO_5043886791" description="Ig-like domain-containing protein" evidence="11">
    <location>
        <begin position="26"/>
        <end position="438"/>
    </location>
</feature>
<evidence type="ECO:0000313" key="12">
    <source>
        <dbReference type="EMBL" id="CAL1583317.1"/>
    </source>
</evidence>
<evidence type="ECO:0000256" key="9">
    <source>
        <dbReference type="ARBA" id="ARBA00023319"/>
    </source>
</evidence>